<evidence type="ECO:0000313" key="3">
    <source>
        <dbReference type="Proteomes" id="UP001164776"/>
    </source>
</evidence>
<evidence type="ECO:0000313" key="2">
    <source>
        <dbReference type="EMBL" id="KAJ1256839.1"/>
    </source>
</evidence>
<accession>A0A9W7X8F9</accession>
<sequence length="108" mass="11765">MASHSGWATGLAVSRMLGSAQQLPVRCLPCLRHLPPPPPRKACSVGSPRCWGAHIPLLLHSAREANTDVSHGDIEKRQAEISREGLMAAMRIDGTPDFRFSWHTLSSS</sequence>
<evidence type="ECO:0000313" key="1">
    <source>
        <dbReference type="EMBL" id="KAJ1254331.1"/>
    </source>
</evidence>
<proteinExistence type="predicted"/>
<gene>
    <name evidence="1" type="ORF">BS78_K086700</name>
    <name evidence="2" type="ORF">BS78_K291200</name>
</gene>
<keyword evidence="3" id="KW-1185">Reference proteome</keyword>
<dbReference type="EMBL" id="MU629466">
    <property type="protein sequence ID" value="KAJ1256839.1"/>
    <property type="molecule type" value="Genomic_DNA"/>
</dbReference>
<dbReference type="Proteomes" id="UP001164776">
    <property type="component" value="Unassembled WGS sequence"/>
</dbReference>
<name>A0A9W7X8F9_9POAL</name>
<dbReference type="AlphaFoldDB" id="A0A9W7X8F9"/>
<organism evidence="1 3">
    <name type="scientific">Paspalum vaginatum</name>
    <name type="common">seashore paspalum</name>
    <dbReference type="NCBI Taxonomy" id="158149"/>
    <lineage>
        <taxon>Eukaryota</taxon>
        <taxon>Viridiplantae</taxon>
        <taxon>Streptophyta</taxon>
        <taxon>Embryophyta</taxon>
        <taxon>Tracheophyta</taxon>
        <taxon>Spermatophyta</taxon>
        <taxon>Magnoliopsida</taxon>
        <taxon>Liliopsida</taxon>
        <taxon>Poales</taxon>
        <taxon>Poaceae</taxon>
        <taxon>PACMAD clade</taxon>
        <taxon>Panicoideae</taxon>
        <taxon>Andropogonodae</taxon>
        <taxon>Paspaleae</taxon>
        <taxon>Paspalinae</taxon>
        <taxon>Paspalum</taxon>
    </lineage>
</organism>
<dbReference type="EMBL" id="MU630154">
    <property type="protein sequence ID" value="KAJ1254331.1"/>
    <property type="molecule type" value="Genomic_DNA"/>
</dbReference>
<protein>
    <submittedName>
        <fullName evidence="1">Uncharacterized protein</fullName>
    </submittedName>
</protein>
<comment type="caution">
    <text evidence="1">The sequence shown here is derived from an EMBL/GenBank/DDBJ whole genome shotgun (WGS) entry which is preliminary data.</text>
</comment>
<reference evidence="1 3" key="1">
    <citation type="submission" date="2022-10" db="EMBL/GenBank/DDBJ databases">
        <title>WGS assembly of Paspalum vaginatum 540-79.</title>
        <authorList>
            <person name="Sun G."/>
            <person name="Wase N."/>
            <person name="Shu S."/>
            <person name="Jenkins J."/>
            <person name="Zhou B."/>
            <person name="Torres-Rodriguez J."/>
            <person name="Chen C."/>
            <person name="Sandor L."/>
            <person name="Plott C."/>
            <person name="Yoshinga Y."/>
            <person name="Daum C."/>
            <person name="Qi P."/>
            <person name="Barry K."/>
            <person name="Lipzen A."/>
            <person name="Berry L."/>
            <person name="Pedersen C."/>
            <person name="Gottilla T."/>
            <person name="Foltz A."/>
            <person name="Yu H."/>
            <person name="O'Malley R."/>
            <person name="Zhang C."/>
            <person name="Devos K."/>
            <person name="Sigmon B."/>
            <person name="Yu B."/>
            <person name="Obata T."/>
            <person name="Schmutz J."/>
            <person name="Schnable J."/>
        </authorList>
    </citation>
    <scope>NUCLEOTIDE SEQUENCE [LARGE SCALE GENOMIC DNA]</scope>
    <source>
        <strain evidence="3">cv. 540-79</strain>
    </source>
</reference>